<evidence type="ECO:0000256" key="4">
    <source>
        <dbReference type="ARBA" id="ARBA00023211"/>
    </source>
</evidence>
<evidence type="ECO:0000313" key="8">
    <source>
        <dbReference type="Proteomes" id="UP001524499"/>
    </source>
</evidence>
<name>A0ABT1TKE2_9GAMM</name>
<evidence type="ECO:0000256" key="1">
    <source>
        <dbReference type="ARBA" id="ARBA00022723"/>
    </source>
</evidence>
<dbReference type="Gene3D" id="3.40.50.20">
    <property type="match status" value="1"/>
</dbReference>
<reference evidence="7 8" key="1">
    <citation type="submission" date="2022-07" db="EMBL/GenBank/DDBJ databases">
        <title>Methylomonas rivi sp. nov., Methylomonas rosea sp. nov., Methylomonas aureus sp. nov. and Methylomonas subterranea sp. nov., four novel methanotrophs isolated from a freshwater creek and the deep terrestrial subsurface.</title>
        <authorList>
            <person name="Abin C."/>
            <person name="Sankaranarayanan K."/>
            <person name="Garner C."/>
            <person name="Sindelar R."/>
            <person name="Kotary K."/>
            <person name="Garner R."/>
            <person name="Barclay S."/>
            <person name="Lawson P."/>
            <person name="Krumholz L."/>
        </authorList>
    </citation>
    <scope>NUCLEOTIDE SEQUENCE [LARGE SCALE GENOMIC DNA]</scope>
    <source>
        <strain evidence="7 8">SURF-2</strain>
    </source>
</reference>
<comment type="caution">
    <text evidence="7">The sequence shown here is derived from an EMBL/GenBank/DDBJ whole genome shotgun (WGS) entry which is preliminary data.</text>
</comment>
<dbReference type="PANTHER" id="PTHR21621:SF0">
    <property type="entry name" value="BETA-CITRYLGLUTAMATE SYNTHASE B-RELATED"/>
    <property type="match status" value="1"/>
</dbReference>
<dbReference type="Pfam" id="PF08443">
    <property type="entry name" value="RimK"/>
    <property type="match status" value="1"/>
</dbReference>
<evidence type="ECO:0000313" key="7">
    <source>
        <dbReference type="EMBL" id="MCQ8105693.1"/>
    </source>
</evidence>
<keyword evidence="7" id="KW-0436">Ligase</keyword>
<dbReference type="PANTHER" id="PTHR21621">
    <property type="entry name" value="RIBOSOMAL PROTEIN S6 MODIFICATION PROTEIN"/>
    <property type="match status" value="1"/>
</dbReference>
<accession>A0ABT1TKE2</accession>
<sequence length="309" mass="34107">MHLKIVTNPLPRIAIFTDDPGWHGKQLCRAFAARSCRADYVSLTACRLQVGDELPVVIPGFEQELPDAVFVRGVPGGSLEEVVFYLDVLHALKMLGVPVYNDGRAIERSVDKAMTSFLLQRAGISTPKTWVLREREQALAVVERELALGHYVISKPLFGSQGEGIRRLEKSTDLLWLTGSHGIYYLQRFIECDGDGYSDKRIFVINGKAVSGMRRRGTSWLNNVARGASCEAIELTEEVAELAVRAVAALRMDYAGVDIIRERDGRPTVIEVNSVPAWKGLQGACGVDIAGLLVDDLLQRHMYSIKAVA</sequence>
<dbReference type="NCBIfam" id="TIGR00768">
    <property type="entry name" value="rimK_fam"/>
    <property type="match status" value="1"/>
</dbReference>
<evidence type="ECO:0000259" key="6">
    <source>
        <dbReference type="PROSITE" id="PS50975"/>
    </source>
</evidence>
<dbReference type="RefSeq" id="WP_256603710.1">
    <property type="nucleotide sequence ID" value="NZ_JANIBJ010000035.1"/>
</dbReference>
<evidence type="ECO:0000256" key="3">
    <source>
        <dbReference type="ARBA" id="ARBA00022840"/>
    </source>
</evidence>
<feature type="domain" description="ATP-grasp" evidence="6">
    <location>
        <begin position="116"/>
        <end position="298"/>
    </location>
</feature>
<keyword evidence="2 5" id="KW-0547">Nucleotide-binding</keyword>
<keyword evidence="3 5" id="KW-0067">ATP-binding</keyword>
<dbReference type="InterPro" id="IPR004666">
    <property type="entry name" value="Rp_bS6_RimK/Lys_biosynth_LsyX"/>
</dbReference>
<dbReference type="GO" id="GO:0016874">
    <property type="term" value="F:ligase activity"/>
    <property type="evidence" value="ECO:0007669"/>
    <property type="project" value="UniProtKB-KW"/>
</dbReference>
<dbReference type="Proteomes" id="UP001524499">
    <property type="component" value="Unassembled WGS sequence"/>
</dbReference>
<gene>
    <name evidence="7" type="ORF">NP590_16395</name>
</gene>
<dbReference type="PROSITE" id="PS50975">
    <property type="entry name" value="ATP_GRASP"/>
    <property type="match status" value="1"/>
</dbReference>
<keyword evidence="8" id="KW-1185">Reference proteome</keyword>
<dbReference type="InterPro" id="IPR013651">
    <property type="entry name" value="ATP-grasp_RimK-type"/>
</dbReference>
<dbReference type="EMBL" id="JANIBJ010000035">
    <property type="protein sequence ID" value="MCQ8105693.1"/>
    <property type="molecule type" value="Genomic_DNA"/>
</dbReference>
<dbReference type="SUPFAM" id="SSF56059">
    <property type="entry name" value="Glutathione synthetase ATP-binding domain-like"/>
    <property type="match status" value="1"/>
</dbReference>
<keyword evidence="1" id="KW-0479">Metal-binding</keyword>
<proteinExistence type="predicted"/>
<evidence type="ECO:0000256" key="2">
    <source>
        <dbReference type="ARBA" id="ARBA00022741"/>
    </source>
</evidence>
<dbReference type="Gene3D" id="3.30.470.20">
    <property type="entry name" value="ATP-grasp fold, B domain"/>
    <property type="match status" value="1"/>
</dbReference>
<protein>
    <submittedName>
        <fullName evidence="7">RimK family alpha-L-glutamate ligase</fullName>
    </submittedName>
</protein>
<keyword evidence="4" id="KW-0464">Manganese</keyword>
<evidence type="ECO:0000256" key="5">
    <source>
        <dbReference type="PROSITE-ProRule" id="PRU00409"/>
    </source>
</evidence>
<organism evidence="7 8">
    <name type="scientific">Methylomonas subterranea</name>
    <dbReference type="NCBI Taxonomy" id="2952225"/>
    <lineage>
        <taxon>Bacteria</taxon>
        <taxon>Pseudomonadati</taxon>
        <taxon>Pseudomonadota</taxon>
        <taxon>Gammaproteobacteria</taxon>
        <taxon>Methylococcales</taxon>
        <taxon>Methylococcaceae</taxon>
        <taxon>Methylomonas</taxon>
    </lineage>
</organism>
<dbReference type="InterPro" id="IPR011761">
    <property type="entry name" value="ATP-grasp"/>
</dbReference>